<dbReference type="Proteomes" id="UP001642483">
    <property type="component" value="Unassembled WGS sequence"/>
</dbReference>
<proteinExistence type="predicted"/>
<sequence length="137" mass="15596">MYWSALCNKIQVRYDLVKYVYLGTAEGTLGEKSTIELGFIPSFTVADASTIVKANGATFEFRGETYTLNNDYHGIFTYECPSKTIVYGKRSQYILIACGRVLGDQETTTRQCRKAIEFGLLLIRDVINEEFETDMER</sequence>
<protein>
    <recommendedName>
        <fullName evidence="3">Profilin</fullName>
    </recommendedName>
</protein>
<reference evidence="1 2" key="1">
    <citation type="submission" date="2024-02" db="EMBL/GenBank/DDBJ databases">
        <authorList>
            <person name="Daric V."/>
            <person name="Darras S."/>
        </authorList>
    </citation>
    <scope>NUCLEOTIDE SEQUENCE [LARGE SCALE GENOMIC DNA]</scope>
</reference>
<evidence type="ECO:0000313" key="1">
    <source>
        <dbReference type="EMBL" id="CAK8695384.1"/>
    </source>
</evidence>
<comment type="caution">
    <text evidence="1">The sequence shown here is derived from an EMBL/GenBank/DDBJ whole genome shotgun (WGS) entry which is preliminary data.</text>
</comment>
<keyword evidence="2" id="KW-1185">Reference proteome</keyword>
<accession>A0ABP0GXJ1</accession>
<gene>
    <name evidence="1" type="ORF">CVLEPA_LOCUS28665</name>
</gene>
<organism evidence="1 2">
    <name type="scientific">Clavelina lepadiformis</name>
    <name type="common">Light-bulb sea squirt</name>
    <name type="synonym">Ascidia lepadiformis</name>
    <dbReference type="NCBI Taxonomy" id="159417"/>
    <lineage>
        <taxon>Eukaryota</taxon>
        <taxon>Metazoa</taxon>
        <taxon>Chordata</taxon>
        <taxon>Tunicata</taxon>
        <taxon>Ascidiacea</taxon>
        <taxon>Aplousobranchia</taxon>
        <taxon>Clavelinidae</taxon>
        <taxon>Clavelina</taxon>
    </lineage>
</organism>
<evidence type="ECO:0008006" key="3">
    <source>
        <dbReference type="Google" id="ProtNLM"/>
    </source>
</evidence>
<dbReference type="EMBL" id="CAWYQH010000152">
    <property type="protein sequence ID" value="CAK8695384.1"/>
    <property type="molecule type" value="Genomic_DNA"/>
</dbReference>
<evidence type="ECO:0000313" key="2">
    <source>
        <dbReference type="Proteomes" id="UP001642483"/>
    </source>
</evidence>
<name>A0ABP0GXJ1_CLALP</name>